<protein>
    <submittedName>
        <fullName evidence="1">Uncharacterized protein</fullName>
    </submittedName>
</protein>
<gene>
    <name evidence="1" type="ORF">SS1G_12018</name>
</gene>
<dbReference type="GeneID" id="5482902"/>
<name>A7F422_SCLS1</name>
<evidence type="ECO:0000313" key="1">
    <source>
        <dbReference type="EMBL" id="EDN97493.1"/>
    </source>
</evidence>
<keyword evidence="2" id="KW-1185">Reference proteome</keyword>
<dbReference type="EMBL" id="CH476640">
    <property type="protein sequence ID" value="EDN97493.1"/>
    <property type="molecule type" value="Genomic_DNA"/>
</dbReference>
<dbReference type="RefSeq" id="XP_001586989.1">
    <property type="nucleotide sequence ID" value="XM_001586939.1"/>
</dbReference>
<proteinExistence type="predicted"/>
<dbReference type="Proteomes" id="UP000001312">
    <property type="component" value="Unassembled WGS sequence"/>
</dbReference>
<evidence type="ECO:0000313" key="2">
    <source>
        <dbReference type="Proteomes" id="UP000001312"/>
    </source>
</evidence>
<dbReference type="AlphaFoldDB" id="A7F422"/>
<organism evidence="1 2">
    <name type="scientific">Sclerotinia sclerotiorum (strain ATCC 18683 / 1980 / Ss-1)</name>
    <name type="common">White mold</name>
    <name type="synonym">Whetzelinia sclerotiorum</name>
    <dbReference type="NCBI Taxonomy" id="665079"/>
    <lineage>
        <taxon>Eukaryota</taxon>
        <taxon>Fungi</taxon>
        <taxon>Dikarya</taxon>
        <taxon>Ascomycota</taxon>
        <taxon>Pezizomycotina</taxon>
        <taxon>Leotiomycetes</taxon>
        <taxon>Helotiales</taxon>
        <taxon>Sclerotiniaceae</taxon>
        <taxon>Sclerotinia</taxon>
    </lineage>
</organism>
<sequence>MGFGVSRSMEVTGLNKAALSVAKRFEQFRGYGGKMIQLG</sequence>
<dbReference type="InParanoid" id="A7F422"/>
<reference evidence="2" key="1">
    <citation type="journal article" date="2011" name="PLoS Genet.">
        <title>Genomic analysis of the necrotrophic fungal pathogens Sclerotinia sclerotiorum and Botrytis cinerea.</title>
        <authorList>
            <person name="Amselem J."/>
            <person name="Cuomo C.A."/>
            <person name="van Kan J.A."/>
            <person name="Viaud M."/>
            <person name="Benito E.P."/>
            <person name="Couloux A."/>
            <person name="Coutinho P.M."/>
            <person name="de Vries R.P."/>
            <person name="Dyer P.S."/>
            <person name="Fillinger S."/>
            <person name="Fournier E."/>
            <person name="Gout L."/>
            <person name="Hahn M."/>
            <person name="Kohn L."/>
            <person name="Lapalu N."/>
            <person name="Plummer K.M."/>
            <person name="Pradier J.M."/>
            <person name="Quevillon E."/>
            <person name="Sharon A."/>
            <person name="Simon A."/>
            <person name="ten Have A."/>
            <person name="Tudzynski B."/>
            <person name="Tudzynski P."/>
            <person name="Wincker P."/>
            <person name="Andrew M."/>
            <person name="Anthouard V."/>
            <person name="Beever R.E."/>
            <person name="Beffa R."/>
            <person name="Benoit I."/>
            <person name="Bouzid O."/>
            <person name="Brault B."/>
            <person name="Chen Z."/>
            <person name="Choquer M."/>
            <person name="Collemare J."/>
            <person name="Cotton P."/>
            <person name="Danchin E.G."/>
            <person name="Da Silva C."/>
            <person name="Gautier A."/>
            <person name="Giraud C."/>
            <person name="Giraud T."/>
            <person name="Gonzalez C."/>
            <person name="Grossetete S."/>
            <person name="Guldener U."/>
            <person name="Henrissat B."/>
            <person name="Howlett B.J."/>
            <person name="Kodira C."/>
            <person name="Kretschmer M."/>
            <person name="Lappartient A."/>
            <person name="Leroch M."/>
            <person name="Levis C."/>
            <person name="Mauceli E."/>
            <person name="Neuveglise C."/>
            <person name="Oeser B."/>
            <person name="Pearson M."/>
            <person name="Poulain J."/>
            <person name="Poussereau N."/>
            <person name="Quesneville H."/>
            <person name="Rascle C."/>
            <person name="Schumacher J."/>
            <person name="Segurens B."/>
            <person name="Sexton A."/>
            <person name="Silva E."/>
            <person name="Sirven C."/>
            <person name="Soanes D.M."/>
            <person name="Talbot N.J."/>
            <person name="Templeton M."/>
            <person name="Yandava C."/>
            <person name="Yarden O."/>
            <person name="Zeng Q."/>
            <person name="Rollins J.A."/>
            <person name="Lebrun M.H."/>
            <person name="Dickman M."/>
        </authorList>
    </citation>
    <scope>NUCLEOTIDE SEQUENCE [LARGE SCALE GENOMIC DNA]</scope>
    <source>
        <strain evidence="2">ATCC 18683 / 1980 / Ss-1</strain>
    </source>
</reference>
<dbReference type="KEGG" id="ssl:SS1G_12018"/>
<accession>A7F422</accession>